<sequence length="87" mass="9724">MGAGFGYRIDLFFIEDLGPFNRFIPERFRRERVRVCGGGMNLAQARIELECVKEEIGPEAATINGQPGKLVAKIVKEIPDDNFPVSI</sequence>
<evidence type="ECO:0000313" key="1">
    <source>
        <dbReference type="EMBL" id="OGL45467.1"/>
    </source>
</evidence>
<name>A0A1F7RX86_9BACT</name>
<proteinExistence type="predicted"/>
<organism evidence="1 2">
    <name type="scientific">Candidatus Schekmanbacteria bacterium RBG_16_38_10</name>
    <dbReference type="NCBI Taxonomy" id="1817879"/>
    <lineage>
        <taxon>Bacteria</taxon>
        <taxon>Candidatus Schekmaniibacteriota</taxon>
    </lineage>
</organism>
<comment type="caution">
    <text evidence="1">The sequence shown here is derived from an EMBL/GenBank/DDBJ whole genome shotgun (WGS) entry which is preliminary data.</text>
</comment>
<gene>
    <name evidence="1" type="ORF">A2W05_07235</name>
</gene>
<accession>A0A1F7RX86</accession>
<protein>
    <submittedName>
        <fullName evidence="1">Uncharacterized protein</fullName>
    </submittedName>
</protein>
<dbReference type="EMBL" id="MGDE01000132">
    <property type="protein sequence ID" value="OGL45467.1"/>
    <property type="molecule type" value="Genomic_DNA"/>
</dbReference>
<dbReference type="Proteomes" id="UP000178797">
    <property type="component" value="Unassembled WGS sequence"/>
</dbReference>
<evidence type="ECO:0000313" key="2">
    <source>
        <dbReference type="Proteomes" id="UP000178797"/>
    </source>
</evidence>
<dbReference type="AlphaFoldDB" id="A0A1F7RX86"/>
<reference evidence="1 2" key="1">
    <citation type="journal article" date="2016" name="Nat. Commun.">
        <title>Thousands of microbial genomes shed light on interconnected biogeochemical processes in an aquifer system.</title>
        <authorList>
            <person name="Anantharaman K."/>
            <person name="Brown C.T."/>
            <person name="Hug L.A."/>
            <person name="Sharon I."/>
            <person name="Castelle C.J."/>
            <person name="Probst A.J."/>
            <person name="Thomas B.C."/>
            <person name="Singh A."/>
            <person name="Wilkins M.J."/>
            <person name="Karaoz U."/>
            <person name="Brodie E.L."/>
            <person name="Williams K.H."/>
            <person name="Hubbard S.S."/>
            <person name="Banfield J.F."/>
        </authorList>
    </citation>
    <scope>NUCLEOTIDE SEQUENCE [LARGE SCALE GENOMIC DNA]</scope>
</reference>